<reference evidence="1 2" key="1">
    <citation type="submission" date="2016-10" db="EMBL/GenBank/DDBJ databases">
        <authorList>
            <person name="de Groot N.N."/>
        </authorList>
    </citation>
    <scope>NUCLEOTIDE SEQUENCE [LARGE SCALE GENOMIC DNA]</scope>
    <source>
        <strain evidence="1 2">CGMCC 1.10228</strain>
    </source>
</reference>
<dbReference type="AlphaFoldDB" id="A0A1G8EXV3"/>
<dbReference type="InterPro" id="IPR007833">
    <property type="entry name" value="Capsule_polysaccharide_synth"/>
</dbReference>
<gene>
    <name evidence="1" type="ORF">SAMN04488136_12738</name>
</gene>
<evidence type="ECO:0000313" key="2">
    <source>
        <dbReference type="Proteomes" id="UP000198854"/>
    </source>
</evidence>
<name>A0A1G8EXV3_9VIBR</name>
<evidence type="ECO:0000313" key="1">
    <source>
        <dbReference type="EMBL" id="SDH74733.1"/>
    </source>
</evidence>
<dbReference type="STRING" id="861298.SAMN04488136_12738"/>
<keyword evidence="2" id="KW-1185">Reference proteome</keyword>
<dbReference type="SUPFAM" id="SSF53756">
    <property type="entry name" value="UDP-Glycosyltransferase/glycogen phosphorylase"/>
    <property type="match status" value="1"/>
</dbReference>
<dbReference type="Proteomes" id="UP000198854">
    <property type="component" value="Unassembled WGS sequence"/>
</dbReference>
<organism evidence="1 2">
    <name type="scientific">Vibrio xiamenensis</name>
    <dbReference type="NCBI Taxonomy" id="861298"/>
    <lineage>
        <taxon>Bacteria</taxon>
        <taxon>Pseudomonadati</taxon>
        <taxon>Pseudomonadota</taxon>
        <taxon>Gammaproteobacteria</taxon>
        <taxon>Vibrionales</taxon>
        <taxon>Vibrionaceae</taxon>
        <taxon>Vibrio</taxon>
    </lineage>
</organism>
<protein>
    <submittedName>
        <fullName evidence="1">Capsule polysaccharide biosynthesis protein</fullName>
    </submittedName>
</protein>
<dbReference type="RefSeq" id="WP_093277613.1">
    <property type="nucleotide sequence ID" value="NZ_FNDD01000027.1"/>
</dbReference>
<accession>A0A1G8EXV3</accession>
<dbReference type="EMBL" id="FNDD01000027">
    <property type="protein sequence ID" value="SDH74733.1"/>
    <property type="molecule type" value="Genomic_DNA"/>
</dbReference>
<proteinExistence type="predicted"/>
<dbReference type="Pfam" id="PF05159">
    <property type="entry name" value="Capsule_synth"/>
    <property type="match status" value="1"/>
</dbReference>
<dbReference type="GO" id="GO:0000271">
    <property type="term" value="P:polysaccharide biosynthetic process"/>
    <property type="evidence" value="ECO:0007669"/>
    <property type="project" value="InterPro"/>
</dbReference>
<sequence length="523" mass="60424">MSFFNRVKKLFNKYYLSEEESNFIKLNSQQWSDLSRPDSVGSILIEGFLDSPTSIVEKARLAKAAQVATGLPIKVFVRGLVDRTSNVIPIYKSFKIEEFYNWWRNYVNPNIVFPAIVKTLIVVFVNKTGERLVNYSINNLQVGDLIYDSLVRNIPNSYSIKKLNIFTHGRIIFRAFCFYYSNKKIIQKNNASILVTSHNVYSEYGMMCRQIHHHGGIVLLKDMDVYKLYTPDGNINEHFLKIKNDDFDYFLKNSDMENEKKYFMSRVLGINDQVDVINAYKDKKKYSREETLKITNKLDKDKKNVFVMAHAFSDAPHVGEGILFLDYYDFLEKTLIRLNGNENINCFVKSHPSSYMWGEKGGVETIIEQNNLNRIVILPSDYSSASIIDSADYIVTAKGTAGIEFSCAGIPAVTAGKGYYYGFGICIEPNDVEEYYRVLDDITNIEPLDHDKIKRAHIVLYHSFNNLYHSDVLPKRQIRPGDDYNSLFRLKYKEMGNNIQSGINMKDDFYNKVIDDVKRARSE</sequence>
<dbReference type="GO" id="GO:0015774">
    <property type="term" value="P:polysaccharide transport"/>
    <property type="evidence" value="ECO:0007669"/>
    <property type="project" value="InterPro"/>
</dbReference>
<dbReference type="OrthoDB" id="9792690at2"/>